<evidence type="ECO:0000313" key="2">
    <source>
        <dbReference type="Proteomes" id="UP000823749"/>
    </source>
</evidence>
<proteinExistence type="predicted"/>
<sequence>MSMTPRKLMCFCYSGGERMANTDGTLGKYSGGVYETTLIEEGISYDDFVVKVCSRIDISNDGKSFFNSTIRDKSKHLHMRDEDGISMMFHLNEDEVVIYVEENTFVNPPKQCNISSRYTSYFDI</sequence>
<gene>
    <name evidence="1" type="ORF">RHGRI_011175</name>
</gene>
<keyword evidence="2" id="KW-1185">Reference proteome</keyword>
<name>A0AAV6KKX7_9ERIC</name>
<evidence type="ECO:0000313" key="1">
    <source>
        <dbReference type="EMBL" id="KAG5553222.1"/>
    </source>
</evidence>
<dbReference type="Proteomes" id="UP000823749">
    <property type="component" value="Chromosome 4"/>
</dbReference>
<reference evidence="1" key="1">
    <citation type="submission" date="2020-08" db="EMBL/GenBank/DDBJ databases">
        <title>Plant Genome Project.</title>
        <authorList>
            <person name="Zhang R.-G."/>
        </authorList>
    </citation>
    <scope>NUCLEOTIDE SEQUENCE</scope>
    <source>
        <strain evidence="1">WSP0</strain>
        <tissue evidence="1">Leaf</tissue>
    </source>
</reference>
<dbReference type="EMBL" id="JACTNZ010000004">
    <property type="protein sequence ID" value="KAG5553222.1"/>
    <property type="molecule type" value="Genomic_DNA"/>
</dbReference>
<protein>
    <submittedName>
        <fullName evidence="1">Uncharacterized protein</fullName>
    </submittedName>
</protein>
<accession>A0AAV6KKX7</accession>
<dbReference type="AlphaFoldDB" id="A0AAV6KKX7"/>
<comment type="caution">
    <text evidence="1">The sequence shown here is derived from an EMBL/GenBank/DDBJ whole genome shotgun (WGS) entry which is preliminary data.</text>
</comment>
<organism evidence="1 2">
    <name type="scientific">Rhododendron griersonianum</name>
    <dbReference type="NCBI Taxonomy" id="479676"/>
    <lineage>
        <taxon>Eukaryota</taxon>
        <taxon>Viridiplantae</taxon>
        <taxon>Streptophyta</taxon>
        <taxon>Embryophyta</taxon>
        <taxon>Tracheophyta</taxon>
        <taxon>Spermatophyta</taxon>
        <taxon>Magnoliopsida</taxon>
        <taxon>eudicotyledons</taxon>
        <taxon>Gunneridae</taxon>
        <taxon>Pentapetalae</taxon>
        <taxon>asterids</taxon>
        <taxon>Ericales</taxon>
        <taxon>Ericaceae</taxon>
        <taxon>Ericoideae</taxon>
        <taxon>Rhodoreae</taxon>
        <taxon>Rhododendron</taxon>
    </lineage>
</organism>